<dbReference type="Proteomes" id="UP000218811">
    <property type="component" value="Unassembled WGS sequence"/>
</dbReference>
<dbReference type="SUPFAM" id="SSF55658">
    <property type="entry name" value="L9 N-domain-like"/>
    <property type="match status" value="1"/>
</dbReference>
<feature type="domain" description="Ribonuclease H1 N-terminal" evidence="2">
    <location>
        <begin position="32"/>
        <end position="74"/>
    </location>
</feature>
<protein>
    <recommendedName>
        <fullName evidence="2">Ribonuclease H1 N-terminal domain-containing protein</fullName>
    </recommendedName>
</protein>
<dbReference type="Pfam" id="PF01693">
    <property type="entry name" value="Cauli_VI"/>
    <property type="match status" value="1"/>
</dbReference>
<dbReference type="OrthoDB" id="2612908at2759"/>
<gene>
    <name evidence="3" type="ORF">WOLCODRAFT_17439</name>
</gene>
<feature type="region of interest" description="Disordered" evidence="1">
    <location>
        <begin position="119"/>
        <end position="169"/>
    </location>
</feature>
<reference evidence="3 4" key="1">
    <citation type="journal article" date="2012" name="Science">
        <title>The Paleozoic origin of enzymatic lignin decomposition reconstructed from 31 fungal genomes.</title>
        <authorList>
            <person name="Floudas D."/>
            <person name="Binder M."/>
            <person name="Riley R."/>
            <person name="Barry K."/>
            <person name="Blanchette R.A."/>
            <person name="Henrissat B."/>
            <person name="Martinez A.T."/>
            <person name="Otillar R."/>
            <person name="Spatafora J.W."/>
            <person name="Yadav J.S."/>
            <person name="Aerts A."/>
            <person name="Benoit I."/>
            <person name="Boyd A."/>
            <person name="Carlson A."/>
            <person name="Copeland A."/>
            <person name="Coutinho P.M."/>
            <person name="de Vries R.P."/>
            <person name="Ferreira P."/>
            <person name="Findley K."/>
            <person name="Foster B."/>
            <person name="Gaskell J."/>
            <person name="Glotzer D."/>
            <person name="Gorecki P."/>
            <person name="Heitman J."/>
            <person name="Hesse C."/>
            <person name="Hori C."/>
            <person name="Igarashi K."/>
            <person name="Jurgens J.A."/>
            <person name="Kallen N."/>
            <person name="Kersten P."/>
            <person name="Kohler A."/>
            <person name="Kuees U."/>
            <person name="Kumar T.K.A."/>
            <person name="Kuo A."/>
            <person name="LaButti K."/>
            <person name="Larrondo L.F."/>
            <person name="Lindquist E."/>
            <person name="Ling A."/>
            <person name="Lombard V."/>
            <person name="Lucas S."/>
            <person name="Lundell T."/>
            <person name="Martin R."/>
            <person name="McLaughlin D.J."/>
            <person name="Morgenstern I."/>
            <person name="Morin E."/>
            <person name="Murat C."/>
            <person name="Nagy L.G."/>
            <person name="Nolan M."/>
            <person name="Ohm R.A."/>
            <person name="Patyshakuliyeva A."/>
            <person name="Rokas A."/>
            <person name="Ruiz-Duenas F.J."/>
            <person name="Sabat G."/>
            <person name="Salamov A."/>
            <person name="Samejima M."/>
            <person name="Schmutz J."/>
            <person name="Slot J.C."/>
            <person name="St John F."/>
            <person name="Stenlid J."/>
            <person name="Sun H."/>
            <person name="Sun S."/>
            <person name="Syed K."/>
            <person name="Tsang A."/>
            <person name="Wiebenga A."/>
            <person name="Young D."/>
            <person name="Pisabarro A."/>
            <person name="Eastwood D.C."/>
            <person name="Martin F."/>
            <person name="Cullen D."/>
            <person name="Grigoriev I.V."/>
            <person name="Hibbett D.S."/>
        </authorList>
    </citation>
    <scope>NUCLEOTIDE SEQUENCE [LARGE SCALE GENOMIC DNA]</scope>
    <source>
        <strain evidence="3 4">MD-104</strain>
    </source>
</reference>
<dbReference type="EMBL" id="KB468124">
    <property type="protein sequence ID" value="PCH42012.1"/>
    <property type="molecule type" value="Genomic_DNA"/>
</dbReference>
<dbReference type="Gene3D" id="3.40.970.10">
    <property type="entry name" value="Ribonuclease H1, N-terminal domain"/>
    <property type="match status" value="1"/>
</dbReference>
<evidence type="ECO:0000313" key="4">
    <source>
        <dbReference type="Proteomes" id="UP000218811"/>
    </source>
</evidence>
<dbReference type="AlphaFoldDB" id="A0A2H3JIK6"/>
<dbReference type="OMA" id="WKARVED"/>
<dbReference type="InterPro" id="IPR037056">
    <property type="entry name" value="RNase_H1_N_sf"/>
</dbReference>
<feature type="compositionally biased region" description="Low complexity" evidence="1">
    <location>
        <begin position="144"/>
        <end position="156"/>
    </location>
</feature>
<organism evidence="3 4">
    <name type="scientific">Wolfiporia cocos (strain MD-104)</name>
    <name type="common">Brown rot fungus</name>
    <dbReference type="NCBI Taxonomy" id="742152"/>
    <lineage>
        <taxon>Eukaryota</taxon>
        <taxon>Fungi</taxon>
        <taxon>Dikarya</taxon>
        <taxon>Basidiomycota</taxon>
        <taxon>Agaricomycotina</taxon>
        <taxon>Agaricomycetes</taxon>
        <taxon>Polyporales</taxon>
        <taxon>Phaeolaceae</taxon>
        <taxon>Wolfiporia</taxon>
    </lineage>
</organism>
<accession>A0A2H3JIK6</accession>
<name>A0A2H3JIK6_WOLCO</name>
<evidence type="ECO:0000313" key="3">
    <source>
        <dbReference type="EMBL" id="PCH42012.1"/>
    </source>
</evidence>
<evidence type="ECO:0000259" key="2">
    <source>
        <dbReference type="Pfam" id="PF01693"/>
    </source>
</evidence>
<dbReference type="InterPro" id="IPR009027">
    <property type="entry name" value="Ribosomal_bL9/RNase_H1_N"/>
</dbReference>
<evidence type="ECO:0000256" key="1">
    <source>
        <dbReference type="SAM" id="MobiDB-lite"/>
    </source>
</evidence>
<keyword evidence="4" id="KW-1185">Reference proteome</keyword>
<sequence>MSGPCVVLGGSRPGIYDAQVKNIRNVLDVKDFYVVLYGHKTGIFFKWELIEPLVRGFSKSKHMSFKQLSSAIKFYCYKGKDSLDVEDDIYWYAPAQLNGEIAGITAQMTGLLMDGSSYSQDDENVRGGSDGQSGCLAQSDVENTARTSASRSSTITPDSSRSAAPEQSPVMILPPASLEEADAPLLQVEWVYHVDRGFRDIVHVHVRRRPAPRCPPPVDSLGLYADYYIRTHGYDLESHLYIVHAFKHSTSQNEFTSTLASWGAIVSEMEFLYYLCKLGCK</sequence>
<dbReference type="InterPro" id="IPR011320">
    <property type="entry name" value="RNase_H1_N"/>
</dbReference>
<proteinExistence type="predicted"/>